<protein>
    <submittedName>
        <fullName evidence="2">Bacillithiol biosynthesis deacetylase BshB1</fullName>
    </submittedName>
</protein>
<dbReference type="GO" id="GO:0019213">
    <property type="term" value="F:deacetylase activity"/>
    <property type="evidence" value="ECO:0007669"/>
    <property type="project" value="InterPro"/>
</dbReference>
<accession>A0A2W0HXB3</accession>
<dbReference type="RefSeq" id="WP_110518271.1">
    <property type="nucleotide sequence ID" value="NZ_PDOF01000001.1"/>
</dbReference>
<keyword evidence="3" id="KW-1185">Reference proteome</keyword>
<gene>
    <name evidence="2" type="primary">bshB1</name>
    <name evidence="2" type="ORF">CR205_07340</name>
</gene>
<evidence type="ECO:0000313" key="3">
    <source>
        <dbReference type="Proteomes" id="UP000248066"/>
    </source>
</evidence>
<dbReference type="Gene3D" id="3.40.50.10320">
    <property type="entry name" value="LmbE-like"/>
    <property type="match status" value="1"/>
</dbReference>
<dbReference type="GO" id="GO:0071793">
    <property type="term" value="P:bacillithiol biosynthetic process"/>
    <property type="evidence" value="ECO:0007669"/>
    <property type="project" value="InterPro"/>
</dbReference>
<organism evidence="2 3">
    <name type="scientific">Alteribacter lacisalsi</name>
    <dbReference type="NCBI Taxonomy" id="2045244"/>
    <lineage>
        <taxon>Bacteria</taxon>
        <taxon>Bacillati</taxon>
        <taxon>Bacillota</taxon>
        <taxon>Bacilli</taxon>
        <taxon>Bacillales</taxon>
        <taxon>Bacillaceae</taxon>
        <taxon>Alteribacter</taxon>
    </lineage>
</organism>
<name>A0A2W0HXB3_9BACI</name>
<sequence>MIKTGTDILAIGAHPDDVEIGMGGTIAVHTNLGYRAVILNLTRAELSSNGTVETRQEEAAKAADLLGVSDLVQLNFPDRGLSGFSDTIIRTLTARIRELRPRFVFAPGINDRHPDHTETGILVKEAVFNAGIKNYEPESGSPFRPEAFWYYQINGFTEPGIVMDISNVIDRKLDALRAYKSQFHYGPDSVKTPLTDEYIERVRSREHVTGQLIGVRYGEGFTSDRPLAMTNVFGRERHE</sequence>
<evidence type="ECO:0000313" key="2">
    <source>
        <dbReference type="EMBL" id="PYZ98398.1"/>
    </source>
</evidence>
<evidence type="ECO:0000256" key="1">
    <source>
        <dbReference type="ARBA" id="ARBA00001947"/>
    </source>
</evidence>
<dbReference type="Pfam" id="PF02585">
    <property type="entry name" value="PIG-L"/>
    <property type="match status" value="1"/>
</dbReference>
<dbReference type="PANTHER" id="PTHR12993:SF30">
    <property type="entry name" value="N-ACETYL-ALPHA-D-GLUCOSAMINYL L-MALATE DEACETYLASE 1"/>
    <property type="match status" value="1"/>
</dbReference>
<reference evidence="2 3" key="1">
    <citation type="submission" date="2017-10" db="EMBL/GenBank/DDBJ databases">
        <title>Bacillus sp. nov., a halophilic bacterium isolated from a Yangshapao Lake.</title>
        <authorList>
            <person name="Wang H."/>
        </authorList>
    </citation>
    <scope>NUCLEOTIDE SEQUENCE [LARGE SCALE GENOMIC DNA]</scope>
    <source>
        <strain evidence="2 3">YSP-3</strain>
    </source>
</reference>
<dbReference type="Proteomes" id="UP000248066">
    <property type="component" value="Unassembled WGS sequence"/>
</dbReference>
<dbReference type="EMBL" id="PDOF01000001">
    <property type="protein sequence ID" value="PYZ98398.1"/>
    <property type="molecule type" value="Genomic_DNA"/>
</dbReference>
<dbReference type="OrthoDB" id="9778719at2"/>
<dbReference type="SUPFAM" id="SSF102588">
    <property type="entry name" value="LmbE-like"/>
    <property type="match status" value="1"/>
</dbReference>
<dbReference type="PANTHER" id="PTHR12993">
    <property type="entry name" value="N-ACETYLGLUCOSAMINYL-PHOSPHATIDYLINOSITOL DE-N-ACETYLASE-RELATED"/>
    <property type="match status" value="1"/>
</dbReference>
<dbReference type="AlphaFoldDB" id="A0A2W0HXB3"/>
<comment type="caution">
    <text evidence="2">The sequence shown here is derived from an EMBL/GenBank/DDBJ whole genome shotgun (WGS) entry which is preliminary data.</text>
</comment>
<dbReference type="InterPro" id="IPR003737">
    <property type="entry name" value="GlcNAc_PI_deacetylase-related"/>
</dbReference>
<dbReference type="NCBIfam" id="TIGR04001">
    <property type="entry name" value="thiol_BshB1"/>
    <property type="match status" value="1"/>
</dbReference>
<dbReference type="InterPro" id="IPR023842">
    <property type="entry name" value="Bacillithiol_biosynth_BshB1"/>
</dbReference>
<dbReference type="InterPro" id="IPR024078">
    <property type="entry name" value="LmbE-like_dom_sf"/>
</dbReference>
<comment type="cofactor">
    <cofactor evidence="1">
        <name>Zn(2+)</name>
        <dbReference type="ChEBI" id="CHEBI:29105"/>
    </cofactor>
</comment>
<dbReference type="GO" id="GO:0016811">
    <property type="term" value="F:hydrolase activity, acting on carbon-nitrogen (but not peptide) bonds, in linear amides"/>
    <property type="evidence" value="ECO:0007669"/>
    <property type="project" value="TreeGrafter"/>
</dbReference>
<proteinExistence type="predicted"/>